<keyword evidence="1" id="KW-1185">Reference proteome</keyword>
<organism evidence="1 2">
    <name type="scientific">Macrostomum lignano</name>
    <dbReference type="NCBI Taxonomy" id="282301"/>
    <lineage>
        <taxon>Eukaryota</taxon>
        <taxon>Metazoa</taxon>
        <taxon>Spiralia</taxon>
        <taxon>Lophotrochozoa</taxon>
        <taxon>Platyhelminthes</taxon>
        <taxon>Rhabditophora</taxon>
        <taxon>Macrostomorpha</taxon>
        <taxon>Macrostomida</taxon>
        <taxon>Macrostomidae</taxon>
        <taxon>Macrostomum</taxon>
    </lineage>
</organism>
<sequence>HGRSTGNSYESGAGVEYVDDLPIWSQSDEPIEKTSVLDHLSRLWVTYRRDFSQSAAAKAPKTDKGCGLHAPLRQMMLAEAIVRVEAGPSLALYLLRNSGQLIIAASMGGVLTASRLASGSVRHRGPQAIRQAVCCFDQFANLLGSLAHSHSPEALLRSSADSKALLLFVPSAWACPTSTARQRALLFDPHTTQDCRRYRAAVSGVAAAAAQRLEPPPRTPVITVPSLSRMPFAGRLDPSAGASGSSAPTRPQLDDLCASLVRRMVQAVRFAAASKSTRPGEPLAGV</sequence>
<evidence type="ECO:0000313" key="2">
    <source>
        <dbReference type="WBParaSite" id="snap_masked-unitig_42516-processed-gene-0.1-mRNA-1"/>
    </source>
</evidence>
<protein>
    <submittedName>
        <fullName evidence="2">Uncharacterized protein</fullName>
    </submittedName>
</protein>
<dbReference type="WBParaSite" id="snap_masked-unitig_42516-processed-gene-0.1-mRNA-1">
    <property type="protein sequence ID" value="snap_masked-unitig_42516-processed-gene-0.1-mRNA-1"/>
    <property type="gene ID" value="snap_masked-unitig_42516-processed-gene-0.1"/>
</dbReference>
<name>A0A1I8JQ78_9PLAT</name>
<dbReference type="AlphaFoldDB" id="A0A1I8JQ78"/>
<reference evidence="2" key="1">
    <citation type="submission" date="2016-11" db="UniProtKB">
        <authorList>
            <consortium name="WormBaseParasite"/>
        </authorList>
    </citation>
    <scope>IDENTIFICATION</scope>
</reference>
<accession>A0A1I8JQ78</accession>
<dbReference type="InterPro" id="IPR038765">
    <property type="entry name" value="Papain-like_cys_pep_sf"/>
</dbReference>
<proteinExistence type="predicted"/>
<dbReference type="SUPFAM" id="SSF54001">
    <property type="entry name" value="Cysteine proteinases"/>
    <property type="match status" value="1"/>
</dbReference>
<dbReference type="Proteomes" id="UP000095280">
    <property type="component" value="Unplaced"/>
</dbReference>
<evidence type="ECO:0000313" key="1">
    <source>
        <dbReference type="Proteomes" id="UP000095280"/>
    </source>
</evidence>